<organism evidence="1 2">
    <name type="scientific">Pseudopedobacter saltans</name>
    <dbReference type="NCBI Taxonomy" id="151895"/>
    <lineage>
        <taxon>Bacteria</taxon>
        <taxon>Pseudomonadati</taxon>
        <taxon>Bacteroidota</taxon>
        <taxon>Sphingobacteriia</taxon>
        <taxon>Sphingobacteriales</taxon>
        <taxon>Sphingobacteriaceae</taxon>
        <taxon>Pseudopedobacter</taxon>
    </lineage>
</organism>
<dbReference type="EMBL" id="QFOI01000010">
    <property type="protein sequence ID" value="PZP52188.1"/>
    <property type="molecule type" value="Genomic_DNA"/>
</dbReference>
<dbReference type="Proteomes" id="UP000249645">
    <property type="component" value="Unassembled WGS sequence"/>
</dbReference>
<evidence type="ECO:0000313" key="1">
    <source>
        <dbReference type="EMBL" id="PZP52188.1"/>
    </source>
</evidence>
<evidence type="ECO:0000313" key="2">
    <source>
        <dbReference type="Proteomes" id="UP000249645"/>
    </source>
</evidence>
<sequence>MKKKQKIQLTEDLSYIDNLDDLESKIRQTKFALRSDERLLREGVKEIPRESIKATFGSVVPFFAKTVVAEKTWNVIQTIVSLVLNNPEKRNFKGVFDKDYLQQTLKQIGVFVGLNLVKSFMAKRQKKG</sequence>
<comment type="caution">
    <text evidence="1">The sequence shown here is derived from an EMBL/GenBank/DDBJ whole genome shotgun (WGS) entry which is preliminary data.</text>
</comment>
<reference evidence="1 2" key="1">
    <citation type="submission" date="2017-11" db="EMBL/GenBank/DDBJ databases">
        <title>Infants hospitalized years apart are colonized by the same room-sourced microbial strains.</title>
        <authorList>
            <person name="Brooks B."/>
            <person name="Olm M.R."/>
            <person name="Firek B.A."/>
            <person name="Baker R."/>
            <person name="Thomas B.C."/>
            <person name="Morowitz M.J."/>
            <person name="Banfield J.F."/>
        </authorList>
    </citation>
    <scope>NUCLEOTIDE SEQUENCE [LARGE SCALE GENOMIC DNA]</scope>
    <source>
        <strain evidence="1">S2_009_000_R2_76</strain>
    </source>
</reference>
<protein>
    <submittedName>
        <fullName evidence="1">Uncharacterized protein</fullName>
    </submittedName>
</protein>
<name>A0A2W5FA15_9SPHI</name>
<dbReference type="AlphaFoldDB" id="A0A2W5FA15"/>
<proteinExistence type="predicted"/>
<accession>A0A2W5FA15</accession>
<gene>
    <name evidence="1" type="ORF">DI598_01290</name>
</gene>